<keyword evidence="2" id="KW-0812">Transmembrane</keyword>
<feature type="transmembrane region" description="Helical" evidence="2">
    <location>
        <begin position="227"/>
        <end position="253"/>
    </location>
</feature>
<gene>
    <name evidence="4" type="ORF">Esi_0187_0006</name>
</gene>
<proteinExistence type="predicted"/>
<keyword evidence="2" id="KW-1133">Transmembrane helix</keyword>
<keyword evidence="2" id="KW-0472">Membrane</keyword>
<dbReference type="AlphaFoldDB" id="D7FP65"/>
<reference evidence="4 5" key="1">
    <citation type="journal article" date="2010" name="Nature">
        <title>The Ectocarpus genome and the independent evolution of multicellularity in brown algae.</title>
        <authorList>
            <person name="Cock J.M."/>
            <person name="Sterck L."/>
            <person name="Rouze P."/>
            <person name="Scornet D."/>
            <person name="Allen A.E."/>
            <person name="Amoutzias G."/>
            <person name="Anthouard V."/>
            <person name="Artiguenave F."/>
            <person name="Aury J.M."/>
            <person name="Badger J.H."/>
            <person name="Beszteri B."/>
            <person name="Billiau K."/>
            <person name="Bonnet E."/>
            <person name="Bothwell J.H."/>
            <person name="Bowler C."/>
            <person name="Boyen C."/>
            <person name="Brownlee C."/>
            <person name="Carrano C.J."/>
            <person name="Charrier B."/>
            <person name="Cho G.Y."/>
            <person name="Coelho S.M."/>
            <person name="Collen J."/>
            <person name="Corre E."/>
            <person name="Da Silva C."/>
            <person name="Delage L."/>
            <person name="Delaroque N."/>
            <person name="Dittami S.M."/>
            <person name="Doulbeau S."/>
            <person name="Elias M."/>
            <person name="Farnham G."/>
            <person name="Gachon C.M."/>
            <person name="Gschloessl B."/>
            <person name="Heesch S."/>
            <person name="Jabbari K."/>
            <person name="Jubin C."/>
            <person name="Kawai H."/>
            <person name="Kimura K."/>
            <person name="Kloareg B."/>
            <person name="Kupper F.C."/>
            <person name="Lang D."/>
            <person name="Le Bail A."/>
            <person name="Leblanc C."/>
            <person name="Lerouge P."/>
            <person name="Lohr M."/>
            <person name="Lopez P.J."/>
            <person name="Martens C."/>
            <person name="Maumus F."/>
            <person name="Michel G."/>
            <person name="Miranda-Saavedra D."/>
            <person name="Morales J."/>
            <person name="Moreau H."/>
            <person name="Motomura T."/>
            <person name="Nagasato C."/>
            <person name="Napoli C.A."/>
            <person name="Nelson D.R."/>
            <person name="Nyvall-Collen P."/>
            <person name="Peters A.F."/>
            <person name="Pommier C."/>
            <person name="Potin P."/>
            <person name="Poulain J."/>
            <person name="Quesneville H."/>
            <person name="Read B."/>
            <person name="Rensing S.A."/>
            <person name="Ritter A."/>
            <person name="Rousvoal S."/>
            <person name="Samanta M."/>
            <person name="Samson G."/>
            <person name="Schroeder D.C."/>
            <person name="Segurens B."/>
            <person name="Strittmatter M."/>
            <person name="Tonon T."/>
            <person name="Tregear J.W."/>
            <person name="Valentin K."/>
            <person name="von Dassow P."/>
            <person name="Yamagishi T."/>
            <person name="Van de Peer Y."/>
            <person name="Wincker P."/>
        </authorList>
    </citation>
    <scope>NUCLEOTIDE SEQUENCE [LARGE SCALE GENOMIC DNA]</scope>
    <source>
        <strain evidence="5">Ec32 / CCAP1310/4</strain>
    </source>
</reference>
<evidence type="ECO:0000256" key="1">
    <source>
        <dbReference type="SAM" id="MobiDB-lite"/>
    </source>
</evidence>
<dbReference type="InParanoid" id="D7FP65"/>
<dbReference type="Proteomes" id="UP000002630">
    <property type="component" value="Unassembled WGS sequence"/>
</dbReference>
<evidence type="ECO:0000256" key="2">
    <source>
        <dbReference type="SAM" id="Phobius"/>
    </source>
</evidence>
<keyword evidence="5" id="KW-1185">Reference proteome</keyword>
<evidence type="ECO:0000313" key="4">
    <source>
        <dbReference type="EMBL" id="CBJ30326.1"/>
    </source>
</evidence>
<organism evidence="4 5">
    <name type="scientific">Ectocarpus siliculosus</name>
    <name type="common">Brown alga</name>
    <name type="synonym">Conferva siliculosa</name>
    <dbReference type="NCBI Taxonomy" id="2880"/>
    <lineage>
        <taxon>Eukaryota</taxon>
        <taxon>Sar</taxon>
        <taxon>Stramenopiles</taxon>
        <taxon>Ochrophyta</taxon>
        <taxon>PX clade</taxon>
        <taxon>Phaeophyceae</taxon>
        <taxon>Ectocarpales</taxon>
        <taxon>Ectocarpaceae</taxon>
        <taxon>Ectocarpus</taxon>
    </lineage>
</organism>
<feature type="chain" id="PRO_5003095734" evidence="3">
    <location>
        <begin position="22"/>
        <end position="254"/>
    </location>
</feature>
<accession>D7FP65</accession>
<dbReference type="OrthoDB" id="10367737at2759"/>
<name>D7FP65_ECTSI</name>
<sequence>MTFTAVSIVMSTLLASPRVEALVPSFAGPGRGVSMVSALIPSQGRAANSIPSTTAAGTPTGPARVFDGSRGHPKRSPTGTAAAAPPPGDADDARREQQHHPASAVYFTDDDDGLAKPSQLPGSLYDQRDLSAGPPEPGGGVDHRHRAQQLESSQRSGALPAAYHRPWRQRARDARRQTVFENNPEEGFGAEEGGGGSLVGARMRRASEKEEVVASRRDSQQKAINRAALPIVDLVGLVSPLVLIAGMTMVHIVP</sequence>
<feature type="compositionally biased region" description="Low complexity" evidence="1">
    <location>
        <begin position="53"/>
        <end position="63"/>
    </location>
</feature>
<evidence type="ECO:0000256" key="3">
    <source>
        <dbReference type="SAM" id="SignalP"/>
    </source>
</evidence>
<protein>
    <submittedName>
        <fullName evidence="4">Uncharacterized protein</fullName>
    </submittedName>
</protein>
<feature type="region of interest" description="Disordered" evidence="1">
    <location>
        <begin position="47"/>
        <end position="173"/>
    </location>
</feature>
<dbReference type="EMBL" id="FN649760">
    <property type="protein sequence ID" value="CBJ30326.1"/>
    <property type="molecule type" value="Genomic_DNA"/>
</dbReference>
<feature type="signal peptide" evidence="3">
    <location>
        <begin position="1"/>
        <end position="21"/>
    </location>
</feature>
<keyword evidence="3" id="KW-0732">Signal</keyword>
<evidence type="ECO:0000313" key="5">
    <source>
        <dbReference type="Proteomes" id="UP000002630"/>
    </source>
</evidence>